<dbReference type="InterPro" id="IPR006936">
    <property type="entry name" value="ALOG_dom"/>
</dbReference>
<evidence type="ECO:0000256" key="2">
    <source>
        <dbReference type="ARBA" id="ARBA00010308"/>
    </source>
</evidence>
<evidence type="ECO:0000313" key="9">
    <source>
        <dbReference type="Proteomes" id="UP000001593"/>
    </source>
</evidence>
<proteinExistence type="inferred from homology"/>
<name>A7S536_NEMVE</name>
<keyword evidence="3" id="KW-0805">Transcription regulation</keyword>
<keyword evidence="4" id="KW-0238">DNA-binding</keyword>
<dbReference type="Pfam" id="PF04852">
    <property type="entry name" value="ALOG_dom"/>
    <property type="match status" value="1"/>
</dbReference>
<dbReference type="GO" id="GO:0003677">
    <property type="term" value="F:DNA binding"/>
    <property type="evidence" value="ECO:0007669"/>
    <property type="project" value="UniProtKB-KW"/>
</dbReference>
<protein>
    <recommendedName>
        <fullName evidence="7">ALOG domain-containing protein</fullName>
    </recommendedName>
</protein>
<comment type="similarity">
    <text evidence="2">Belongs to the plant homeotic and developmental regulators ALOG protein family.</text>
</comment>
<dbReference type="InParanoid" id="A7S536"/>
<gene>
    <name evidence="8" type="ORF">NEMVEDRAFT_v1g105130</name>
</gene>
<evidence type="ECO:0000256" key="3">
    <source>
        <dbReference type="ARBA" id="ARBA00023015"/>
    </source>
</evidence>
<dbReference type="GO" id="GO:0005634">
    <property type="term" value="C:nucleus"/>
    <property type="evidence" value="ECO:0000318"/>
    <property type="project" value="GO_Central"/>
</dbReference>
<dbReference type="InterPro" id="IPR040222">
    <property type="entry name" value="ALOG"/>
</dbReference>
<evidence type="ECO:0000256" key="4">
    <source>
        <dbReference type="ARBA" id="ARBA00023125"/>
    </source>
</evidence>
<comment type="subcellular location">
    <subcellularLocation>
        <location evidence="1">Nucleus</location>
    </subcellularLocation>
</comment>
<reference evidence="8 9" key="1">
    <citation type="journal article" date="2007" name="Science">
        <title>Sea anemone genome reveals ancestral eumetazoan gene repertoire and genomic organization.</title>
        <authorList>
            <person name="Putnam N.H."/>
            <person name="Srivastava M."/>
            <person name="Hellsten U."/>
            <person name="Dirks B."/>
            <person name="Chapman J."/>
            <person name="Salamov A."/>
            <person name="Terry A."/>
            <person name="Shapiro H."/>
            <person name="Lindquist E."/>
            <person name="Kapitonov V.V."/>
            <person name="Jurka J."/>
            <person name="Genikhovich G."/>
            <person name="Grigoriev I.V."/>
            <person name="Lucas S.M."/>
            <person name="Steele R.E."/>
            <person name="Finnerty J.R."/>
            <person name="Technau U."/>
            <person name="Martindale M.Q."/>
            <person name="Rokhsar D.S."/>
        </authorList>
    </citation>
    <scope>NUCLEOTIDE SEQUENCE [LARGE SCALE GENOMIC DNA]</scope>
    <source>
        <strain evidence="9">CH2 X CH6</strain>
    </source>
</reference>
<dbReference type="PANTHER" id="PTHR31165:SF2">
    <property type="entry name" value="ALOG DOMAIN-CONTAINING PROTEIN"/>
    <property type="match status" value="1"/>
</dbReference>
<dbReference type="EMBL" id="DS469581">
    <property type="protein sequence ID" value="EDO41137.1"/>
    <property type="molecule type" value="Genomic_DNA"/>
</dbReference>
<keyword evidence="5" id="KW-0804">Transcription</keyword>
<dbReference type="HOGENOM" id="CLU_165202_0_0_1"/>
<dbReference type="AlphaFoldDB" id="A7S536"/>
<dbReference type="Proteomes" id="UP000001593">
    <property type="component" value="Unassembled WGS sequence"/>
</dbReference>
<dbReference type="PhylomeDB" id="A7S536"/>
<evidence type="ECO:0000256" key="5">
    <source>
        <dbReference type="ARBA" id="ARBA00023163"/>
    </source>
</evidence>
<accession>A7S536</accession>
<evidence type="ECO:0000259" key="7">
    <source>
        <dbReference type="PROSITE" id="PS51697"/>
    </source>
</evidence>
<organism evidence="8 9">
    <name type="scientific">Nematostella vectensis</name>
    <name type="common">Starlet sea anemone</name>
    <dbReference type="NCBI Taxonomy" id="45351"/>
    <lineage>
        <taxon>Eukaryota</taxon>
        <taxon>Metazoa</taxon>
        <taxon>Cnidaria</taxon>
        <taxon>Anthozoa</taxon>
        <taxon>Hexacorallia</taxon>
        <taxon>Actiniaria</taxon>
        <taxon>Edwardsiidae</taxon>
        <taxon>Nematostella</taxon>
    </lineage>
</organism>
<dbReference type="PROSITE" id="PS51697">
    <property type="entry name" value="ALOG"/>
    <property type="match status" value="1"/>
</dbReference>
<keyword evidence="6" id="KW-0539">Nucleus</keyword>
<keyword evidence="9" id="KW-1185">Reference proteome</keyword>
<feature type="non-terminal residue" evidence="8">
    <location>
        <position position="1"/>
    </location>
</feature>
<sequence length="83" mass="8952">YQRQKSALERKLGSFLSALSPPKAIPSATSENLIKFLISRDNGGRTVVHNGSCTRVDCGCPTRLASGSVDFLIGKLKAIYNNL</sequence>
<evidence type="ECO:0000313" key="8">
    <source>
        <dbReference type="EMBL" id="EDO41137.1"/>
    </source>
</evidence>
<dbReference type="GO" id="GO:0009299">
    <property type="term" value="P:mRNA transcription"/>
    <property type="evidence" value="ECO:0000318"/>
    <property type="project" value="GO_Central"/>
</dbReference>
<evidence type="ECO:0000256" key="6">
    <source>
        <dbReference type="ARBA" id="ARBA00023242"/>
    </source>
</evidence>
<feature type="domain" description="ALOG" evidence="7">
    <location>
        <begin position="1"/>
        <end position="83"/>
    </location>
</feature>
<evidence type="ECO:0000256" key="1">
    <source>
        <dbReference type="ARBA" id="ARBA00004123"/>
    </source>
</evidence>
<dbReference type="PANTHER" id="PTHR31165">
    <property type="entry name" value="PROTEIN G1-LIKE2"/>
    <property type="match status" value="1"/>
</dbReference>